<evidence type="ECO:0000313" key="2">
    <source>
        <dbReference type="EMBL" id="WUT80840.1"/>
    </source>
</evidence>
<evidence type="ECO:0000256" key="1">
    <source>
        <dbReference type="SAM" id="SignalP"/>
    </source>
</evidence>
<dbReference type="Proteomes" id="UP001432060">
    <property type="component" value="Chromosome"/>
</dbReference>
<keyword evidence="1" id="KW-0732">Signal</keyword>
<feature type="chain" id="PRO_5045388459" description="Secreted protein" evidence="1">
    <location>
        <begin position="28"/>
        <end position="84"/>
    </location>
</feature>
<dbReference type="EMBL" id="CP109019">
    <property type="protein sequence ID" value="WUT80840.1"/>
    <property type="molecule type" value="Genomic_DNA"/>
</dbReference>
<reference evidence="2" key="1">
    <citation type="submission" date="2022-10" db="EMBL/GenBank/DDBJ databases">
        <title>The complete genomes of actinobacterial strains from the NBC collection.</title>
        <authorList>
            <person name="Joergensen T.S."/>
            <person name="Alvarez Arevalo M."/>
            <person name="Sterndorff E.B."/>
            <person name="Faurdal D."/>
            <person name="Vuksanovic O."/>
            <person name="Mourched A.-S."/>
            <person name="Charusanti P."/>
            <person name="Shaw S."/>
            <person name="Blin K."/>
            <person name="Weber T."/>
        </authorList>
    </citation>
    <scope>NUCLEOTIDE SEQUENCE</scope>
    <source>
        <strain evidence="2">NBC_00668</strain>
    </source>
</reference>
<name>A0ABZ1XDL7_9ACTN</name>
<evidence type="ECO:0008006" key="4">
    <source>
        <dbReference type="Google" id="ProtNLM"/>
    </source>
</evidence>
<accession>A0ABZ1XDL7</accession>
<dbReference type="RefSeq" id="WP_329394749.1">
    <property type="nucleotide sequence ID" value="NZ_CP109019.1"/>
</dbReference>
<gene>
    <name evidence="2" type="ORF">OG515_00895</name>
</gene>
<organism evidence="2 3">
    <name type="scientific">Streptomyces melanogenes</name>
    <dbReference type="NCBI Taxonomy" id="67326"/>
    <lineage>
        <taxon>Bacteria</taxon>
        <taxon>Bacillati</taxon>
        <taxon>Actinomycetota</taxon>
        <taxon>Actinomycetes</taxon>
        <taxon>Kitasatosporales</taxon>
        <taxon>Streptomycetaceae</taxon>
        <taxon>Streptomyces</taxon>
    </lineage>
</organism>
<sequence length="84" mass="9351">MQRIARIAATVIFGATALLTSTATAHADPHAPPNGWVSCDGQHDNLCADGEECYIDPHTGEQWCCYWDEDELDWICYAAYDEDD</sequence>
<protein>
    <recommendedName>
        <fullName evidence="4">Secreted protein</fullName>
    </recommendedName>
</protein>
<feature type="signal peptide" evidence="1">
    <location>
        <begin position="1"/>
        <end position="27"/>
    </location>
</feature>
<keyword evidence="3" id="KW-1185">Reference proteome</keyword>
<proteinExistence type="predicted"/>
<evidence type="ECO:0000313" key="3">
    <source>
        <dbReference type="Proteomes" id="UP001432060"/>
    </source>
</evidence>